<evidence type="ECO:0000313" key="2">
    <source>
        <dbReference type="WBParaSite" id="jg5677"/>
    </source>
</evidence>
<reference evidence="2" key="1">
    <citation type="submission" date="2022-11" db="UniProtKB">
        <authorList>
            <consortium name="WormBaseParasite"/>
        </authorList>
    </citation>
    <scope>IDENTIFICATION</scope>
</reference>
<protein>
    <submittedName>
        <fullName evidence="2">Uncharacterized protein</fullName>
    </submittedName>
</protein>
<accession>A0A915EG08</accession>
<sequence>MFPSAIILFLLILLLLAYLLHRRRITKLTSDKRGNLPDSQPISQPYIVNSMSSLFSSFPSSCSEMGGYAQVKTSRISDFPNPNGSQVLSISATTAYFEPPISSRREDSACYWSSTIIDSRNPRHSTTLTTATNYENKDFIRVLTKNRVICCILQDQPKETPIMVHRASIPAL</sequence>
<organism evidence="1 2">
    <name type="scientific">Ditylenchus dipsaci</name>
    <dbReference type="NCBI Taxonomy" id="166011"/>
    <lineage>
        <taxon>Eukaryota</taxon>
        <taxon>Metazoa</taxon>
        <taxon>Ecdysozoa</taxon>
        <taxon>Nematoda</taxon>
        <taxon>Chromadorea</taxon>
        <taxon>Rhabditida</taxon>
        <taxon>Tylenchina</taxon>
        <taxon>Tylenchomorpha</taxon>
        <taxon>Sphaerularioidea</taxon>
        <taxon>Anguinidae</taxon>
        <taxon>Anguininae</taxon>
        <taxon>Ditylenchus</taxon>
    </lineage>
</organism>
<keyword evidence="1" id="KW-1185">Reference proteome</keyword>
<dbReference type="Proteomes" id="UP000887574">
    <property type="component" value="Unplaced"/>
</dbReference>
<dbReference type="AlphaFoldDB" id="A0A915EG08"/>
<dbReference type="WBParaSite" id="jg5677">
    <property type="protein sequence ID" value="jg5677"/>
    <property type="gene ID" value="jg5677"/>
</dbReference>
<proteinExistence type="predicted"/>
<name>A0A915EG08_9BILA</name>
<evidence type="ECO:0000313" key="1">
    <source>
        <dbReference type="Proteomes" id="UP000887574"/>
    </source>
</evidence>